<accession>A0ABV2GFY5</accession>
<evidence type="ECO:0000256" key="2">
    <source>
        <dbReference type="ARBA" id="ARBA00022801"/>
    </source>
</evidence>
<dbReference type="InterPro" id="IPR006680">
    <property type="entry name" value="Amidohydro-rel"/>
</dbReference>
<comment type="similarity">
    <text evidence="1">Belongs to the metallo-dependent hydrolases superfamily. ATZ/TRZ family.</text>
</comment>
<dbReference type="Gene3D" id="3.20.20.140">
    <property type="entry name" value="Metal-dependent hydrolases"/>
    <property type="match status" value="1"/>
</dbReference>
<dbReference type="GO" id="GO:0016787">
    <property type="term" value="F:hydrolase activity"/>
    <property type="evidence" value="ECO:0007669"/>
    <property type="project" value="UniProtKB-KW"/>
</dbReference>
<evidence type="ECO:0000259" key="3">
    <source>
        <dbReference type="Pfam" id="PF01979"/>
    </source>
</evidence>
<organism evidence="4 5">
    <name type="scientific">Mesorhizobium robiniae</name>
    <dbReference type="NCBI Taxonomy" id="559315"/>
    <lineage>
        <taxon>Bacteria</taxon>
        <taxon>Pseudomonadati</taxon>
        <taxon>Pseudomonadota</taxon>
        <taxon>Alphaproteobacteria</taxon>
        <taxon>Hyphomicrobiales</taxon>
        <taxon>Phyllobacteriaceae</taxon>
        <taxon>Mesorhizobium</taxon>
    </lineage>
</organism>
<dbReference type="SUPFAM" id="SSF51338">
    <property type="entry name" value="Composite domain of metallo-dependent hydrolases"/>
    <property type="match status" value="2"/>
</dbReference>
<dbReference type="NCBIfam" id="NF004801">
    <property type="entry name" value="PRK06151.1"/>
    <property type="match status" value="1"/>
</dbReference>
<evidence type="ECO:0000256" key="1">
    <source>
        <dbReference type="ARBA" id="ARBA00006745"/>
    </source>
</evidence>
<keyword evidence="2 4" id="KW-0378">Hydrolase</keyword>
<dbReference type="Pfam" id="PF01979">
    <property type="entry name" value="Amidohydro_1"/>
    <property type="match status" value="1"/>
</dbReference>
<dbReference type="PANTHER" id="PTHR43794:SF11">
    <property type="entry name" value="AMIDOHYDROLASE-RELATED DOMAIN-CONTAINING PROTEIN"/>
    <property type="match status" value="1"/>
</dbReference>
<dbReference type="EMBL" id="JBEPMC010000001">
    <property type="protein sequence ID" value="MET3577204.1"/>
    <property type="molecule type" value="Genomic_DNA"/>
</dbReference>
<evidence type="ECO:0000313" key="5">
    <source>
        <dbReference type="Proteomes" id="UP001549204"/>
    </source>
</evidence>
<dbReference type="RefSeq" id="WP_354487307.1">
    <property type="nucleotide sequence ID" value="NZ_JBEPMC010000001.1"/>
</dbReference>
<comment type="caution">
    <text evidence="4">The sequence shown here is derived from an EMBL/GenBank/DDBJ whole genome shotgun (WGS) entry which is preliminary data.</text>
</comment>
<feature type="domain" description="Amidohydrolase-related" evidence="3">
    <location>
        <begin position="87"/>
        <end position="440"/>
    </location>
</feature>
<dbReference type="InterPro" id="IPR011059">
    <property type="entry name" value="Metal-dep_hydrolase_composite"/>
</dbReference>
<gene>
    <name evidence="4" type="ORF">ABID19_000219</name>
</gene>
<proteinExistence type="inferred from homology"/>
<dbReference type="InterPro" id="IPR050287">
    <property type="entry name" value="MTA/SAH_deaminase"/>
</dbReference>
<dbReference type="InterPro" id="IPR032466">
    <property type="entry name" value="Metal_Hydrolase"/>
</dbReference>
<name>A0ABV2GFY5_9HYPH</name>
<dbReference type="SUPFAM" id="SSF51556">
    <property type="entry name" value="Metallo-dependent hydrolases"/>
    <property type="match status" value="1"/>
</dbReference>
<keyword evidence="5" id="KW-1185">Reference proteome</keyword>
<reference evidence="4 5" key="1">
    <citation type="submission" date="2024-06" db="EMBL/GenBank/DDBJ databases">
        <title>Genomic Encyclopedia of Type Strains, Phase IV (KMG-IV): sequencing the most valuable type-strain genomes for metagenomic binning, comparative biology and taxonomic classification.</title>
        <authorList>
            <person name="Goeker M."/>
        </authorList>
    </citation>
    <scope>NUCLEOTIDE SEQUENCE [LARGE SCALE GENOMIC DNA]</scope>
    <source>
        <strain evidence="4 5">DSM 100022</strain>
    </source>
</reference>
<protein>
    <submittedName>
        <fullName evidence="4">Cytosine/adenosine deaminase-related metal-dependent hydrolase</fullName>
    </submittedName>
</protein>
<dbReference type="PANTHER" id="PTHR43794">
    <property type="entry name" value="AMINOHYDROLASE SSNA-RELATED"/>
    <property type="match status" value="1"/>
</dbReference>
<evidence type="ECO:0000313" key="4">
    <source>
        <dbReference type="EMBL" id="MET3577204.1"/>
    </source>
</evidence>
<dbReference type="Gene3D" id="2.30.40.10">
    <property type="entry name" value="Urease, subunit C, domain 1"/>
    <property type="match status" value="1"/>
</dbReference>
<sequence>MTAAGKRTLMTADWVVGHEAGRHTLLPSGQVVYEGGTILFVGHDFPGEIDERVDCGEALIAPGFIDLDALSDLDTTILSFDNHPAWRKGRVWPKTYMDAGPYEMYSPEELVFQKRYAFARLIRNGITTALPIASLYYRQWGETVEEFEGAADAAADLGLRVYLGPAYRTGNPFIVEEGKIELFFDEPRGLAGFDGAVAFCERFEGRHGGLVRTMLAPDRIETCTAELLRRTAAAGRDLGVPVRLHCCQGGFERETVRRLHGMSSIEWLQSLDFLTEKTLLPHGTFVSPSRFVQEPGRDLDIIAQAGSVVVHCPLVASRFGDGLESFKSYRKRGLRIGLGTDTSPPDMLLNMQTGLMICRFIEGEAEACRAEDYFDAATLGGADALGRADLGRLAPGCRADMAVWDLSNPDLGQVIDPIQTLMISGSGRDARTVVIDGRTVMSDREIPAMDFTAGAIRAQRQFNGLMAKYPERTLGNPPADEIFSSAYRVVPSAPQGLGKG</sequence>
<dbReference type="Proteomes" id="UP001549204">
    <property type="component" value="Unassembled WGS sequence"/>
</dbReference>